<evidence type="ECO:0000313" key="3">
    <source>
        <dbReference type="Proteomes" id="UP000783742"/>
    </source>
</evidence>
<reference evidence="2 3" key="1">
    <citation type="submission" date="2021-06" db="EMBL/GenBank/DDBJ databases">
        <authorList>
            <person name="Sun Q."/>
            <person name="Li D."/>
        </authorList>
    </citation>
    <scope>NUCLEOTIDE SEQUENCE [LARGE SCALE GENOMIC DNA]</scope>
    <source>
        <strain evidence="2 3">MSJ-1</strain>
    </source>
</reference>
<dbReference type="Pfam" id="PF07963">
    <property type="entry name" value="N_methyl"/>
    <property type="match status" value="1"/>
</dbReference>
<dbReference type="RefSeq" id="WP_216549034.1">
    <property type="nucleotide sequence ID" value="NZ_JAHLQO010000003.1"/>
</dbReference>
<dbReference type="InterPro" id="IPR016785">
    <property type="entry name" value="ComGD"/>
</dbReference>
<gene>
    <name evidence="2" type="ORF">KQI68_04950</name>
</gene>
<proteinExistence type="predicted"/>
<sequence length="146" mass="16911">MKKYRGFTLLEMILSISIILIILSVSNINFNVRDRLEAKYQLRELSTNIKFIKNYAQINNCRTNIVINDDGYEMYYGNHKKSIKFNKLIKVLDSNTRDIRFTSTGKPSNLNSINSAGTINFIIDDKPIRLTIQPVTGKVNLYEKEK</sequence>
<dbReference type="Proteomes" id="UP000783742">
    <property type="component" value="Unassembled WGS sequence"/>
</dbReference>
<dbReference type="EMBL" id="JAHLQO010000003">
    <property type="protein sequence ID" value="MBU5669189.1"/>
    <property type="molecule type" value="Genomic_DNA"/>
</dbReference>
<name>A0ABS6FG82_9FIRM</name>
<keyword evidence="1" id="KW-0812">Transmembrane</keyword>
<keyword evidence="1" id="KW-0472">Membrane</keyword>
<evidence type="ECO:0000256" key="1">
    <source>
        <dbReference type="SAM" id="Phobius"/>
    </source>
</evidence>
<evidence type="ECO:0000313" key="2">
    <source>
        <dbReference type="EMBL" id="MBU5669189.1"/>
    </source>
</evidence>
<comment type="caution">
    <text evidence="2">The sequence shown here is derived from an EMBL/GenBank/DDBJ whole genome shotgun (WGS) entry which is preliminary data.</text>
</comment>
<dbReference type="NCBIfam" id="TIGR02532">
    <property type="entry name" value="IV_pilin_GFxxxE"/>
    <property type="match status" value="1"/>
</dbReference>
<dbReference type="InterPro" id="IPR012902">
    <property type="entry name" value="N_methyl_site"/>
</dbReference>
<protein>
    <submittedName>
        <fullName evidence="2">Prepilin-type N-terminal cleavage/methylation domain-containing protein</fullName>
    </submittedName>
</protein>
<accession>A0ABS6FG82</accession>
<keyword evidence="1" id="KW-1133">Transmembrane helix</keyword>
<dbReference type="PROSITE" id="PS00409">
    <property type="entry name" value="PROKAR_NTER_METHYL"/>
    <property type="match status" value="1"/>
</dbReference>
<dbReference type="PIRSF" id="PIRSF021292">
    <property type="entry name" value="Competence_ComGD"/>
    <property type="match status" value="1"/>
</dbReference>
<organism evidence="2 3">
    <name type="scientific">Peptoniphilus ovalis</name>
    <dbReference type="NCBI Taxonomy" id="2841503"/>
    <lineage>
        <taxon>Bacteria</taxon>
        <taxon>Bacillati</taxon>
        <taxon>Bacillota</taxon>
        <taxon>Tissierellia</taxon>
        <taxon>Tissierellales</taxon>
        <taxon>Peptoniphilaceae</taxon>
        <taxon>Peptoniphilus</taxon>
    </lineage>
</organism>
<feature type="transmembrane region" description="Helical" evidence="1">
    <location>
        <begin position="12"/>
        <end position="32"/>
    </location>
</feature>
<keyword evidence="3" id="KW-1185">Reference proteome</keyword>